<feature type="transmembrane region" description="Helical" evidence="8">
    <location>
        <begin position="71"/>
        <end position="97"/>
    </location>
</feature>
<feature type="transmembrane region" description="Helical" evidence="8">
    <location>
        <begin position="109"/>
        <end position="131"/>
    </location>
</feature>
<sequence length="319" mass="32733">MVRWNIAAVAALHVAALALFLGGHLLGTAGLAMIAFAYSRGLLHALDADHLAMIDGSTRKLLGEQRNPAGVGLAFSLGHSTVVLAAGVAVVLGAAWVREAIDPDTQLATVLGSIGAGVSAAYLLAVAAANTPLLVAAVRGADAVGHTHALAPTGWWGRLLMTPLSRVRHAGHVYAFGLLFGLGFDTASTISLLMLTASASLAGVPPVALLCLPLAFAAAMTLGDSINAHVMLRVYTAAETSARRRLNIALLIVSITSAVLVAGATLTGLVGAWSGIAVPEFDTTWFGWGLAALAALGALWLGWLRYLARCTGPHPPLKR</sequence>
<dbReference type="Proteomes" id="UP000501058">
    <property type="component" value="Chromosome"/>
</dbReference>
<feature type="transmembrane region" description="Helical" evidence="8">
    <location>
        <begin position="285"/>
        <end position="308"/>
    </location>
</feature>
<evidence type="ECO:0000256" key="3">
    <source>
        <dbReference type="ARBA" id="ARBA00022448"/>
    </source>
</evidence>
<gene>
    <name evidence="9" type="ORF">G7070_07860</name>
</gene>
<feature type="transmembrane region" description="Helical" evidence="8">
    <location>
        <begin position="248"/>
        <end position="273"/>
    </location>
</feature>
<keyword evidence="5 8" id="KW-0812">Transmembrane</keyword>
<dbReference type="GO" id="GO:0005886">
    <property type="term" value="C:plasma membrane"/>
    <property type="evidence" value="ECO:0007669"/>
    <property type="project" value="UniProtKB-SubCell"/>
</dbReference>
<dbReference type="Pfam" id="PF03824">
    <property type="entry name" value="NicO"/>
    <property type="match status" value="1"/>
</dbReference>
<keyword evidence="4" id="KW-0533">Nickel</keyword>
<evidence type="ECO:0000256" key="5">
    <source>
        <dbReference type="ARBA" id="ARBA00022692"/>
    </source>
</evidence>
<evidence type="ECO:0000256" key="2">
    <source>
        <dbReference type="ARBA" id="ARBA00010892"/>
    </source>
</evidence>
<keyword evidence="10" id="KW-1185">Reference proteome</keyword>
<keyword evidence="6 8" id="KW-1133">Transmembrane helix</keyword>
<evidence type="ECO:0000256" key="8">
    <source>
        <dbReference type="RuleBase" id="RU362101"/>
    </source>
</evidence>
<dbReference type="InterPro" id="IPR011541">
    <property type="entry name" value="Ni/Co_transpt_high_affinity"/>
</dbReference>
<protein>
    <recommendedName>
        <fullName evidence="8">Nickel/cobalt efflux system</fullName>
    </recommendedName>
</protein>
<name>A0A6G7Y6E9_9ACTN</name>
<evidence type="ECO:0000256" key="7">
    <source>
        <dbReference type="ARBA" id="ARBA00023136"/>
    </source>
</evidence>
<evidence type="ECO:0000313" key="9">
    <source>
        <dbReference type="EMBL" id="QIK72197.1"/>
    </source>
</evidence>
<proteinExistence type="inferred from homology"/>
<dbReference type="GO" id="GO:0012505">
    <property type="term" value="C:endomembrane system"/>
    <property type="evidence" value="ECO:0007669"/>
    <property type="project" value="UniProtKB-SubCell"/>
</dbReference>
<dbReference type="GO" id="GO:0015099">
    <property type="term" value="F:nickel cation transmembrane transporter activity"/>
    <property type="evidence" value="ECO:0007669"/>
    <property type="project" value="UniProtKB-UniRule"/>
</dbReference>
<dbReference type="PANTHER" id="PTHR31611">
    <property type="entry name" value="HIGH-AFFINITY NICKEL TRANSPORT PROTEIN NIC1"/>
    <property type="match status" value="1"/>
</dbReference>
<dbReference type="KEGG" id="prv:G7070_07860"/>
<accession>A0A6G7Y6E9</accession>
<comment type="similarity">
    <text evidence="2 8">Belongs to the NiCoT transporter (TC 2.A.52) family.</text>
</comment>
<dbReference type="EMBL" id="CP049865">
    <property type="protein sequence ID" value="QIK72197.1"/>
    <property type="molecule type" value="Genomic_DNA"/>
</dbReference>
<dbReference type="InterPro" id="IPR004688">
    <property type="entry name" value="Ni/Co_transpt"/>
</dbReference>
<dbReference type="AlphaFoldDB" id="A0A6G7Y6E9"/>
<comment type="subcellular location">
    <subcellularLocation>
        <location evidence="8">Cell membrane</location>
        <topology evidence="8">Multi-pass membrane protein</topology>
    </subcellularLocation>
    <subcellularLocation>
        <location evidence="1">Endomembrane system</location>
        <topology evidence="1">Multi-pass membrane protein</topology>
    </subcellularLocation>
</comment>
<evidence type="ECO:0000256" key="6">
    <source>
        <dbReference type="ARBA" id="ARBA00022989"/>
    </source>
</evidence>
<reference evidence="9 10" key="1">
    <citation type="submission" date="2020-03" db="EMBL/GenBank/DDBJ databases">
        <title>Propioniciclava sp. nov., isolated from Hydrophilus acuminatus.</title>
        <authorList>
            <person name="Hyun D.-W."/>
            <person name="Bae J.-W."/>
        </authorList>
    </citation>
    <scope>NUCLEOTIDE SEQUENCE [LARGE SCALE GENOMIC DNA]</scope>
    <source>
        <strain evidence="9 10">HDW11</strain>
    </source>
</reference>
<evidence type="ECO:0000313" key="10">
    <source>
        <dbReference type="Proteomes" id="UP000501058"/>
    </source>
</evidence>
<evidence type="ECO:0000256" key="1">
    <source>
        <dbReference type="ARBA" id="ARBA00004127"/>
    </source>
</evidence>
<keyword evidence="7 8" id="KW-0472">Membrane</keyword>
<feature type="transmembrane region" description="Helical" evidence="8">
    <location>
        <begin position="173"/>
        <end position="195"/>
    </location>
</feature>
<feature type="transmembrane region" description="Helical" evidence="8">
    <location>
        <begin position="207"/>
        <end position="227"/>
    </location>
</feature>
<keyword evidence="3 8" id="KW-0813">Transport</keyword>
<dbReference type="PANTHER" id="PTHR31611:SF0">
    <property type="entry name" value="HIGH-AFFINITY NICKEL TRANSPORT PROTEIN NIC1"/>
    <property type="match status" value="1"/>
</dbReference>
<organism evidence="9 10">
    <name type="scientific">Propioniciclava coleopterorum</name>
    <dbReference type="NCBI Taxonomy" id="2714937"/>
    <lineage>
        <taxon>Bacteria</taxon>
        <taxon>Bacillati</taxon>
        <taxon>Actinomycetota</taxon>
        <taxon>Actinomycetes</taxon>
        <taxon>Propionibacteriales</taxon>
        <taxon>Propionibacteriaceae</taxon>
        <taxon>Propioniciclava</taxon>
    </lineage>
</organism>
<evidence type="ECO:0000256" key="4">
    <source>
        <dbReference type="ARBA" id="ARBA00022596"/>
    </source>
</evidence>
<dbReference type="RefSeq" id="WP_166233273.1">
    <property type="nucleotide sequence ID" value="NZ_CP049865.1"/>
</dbReference>